<dbReference type="OrthoDB" id="5204489at2"/>
<gene>
    <name evidence="2" type="ORF">SAMN05216270_11740</name>
</gene>
<feature type="signal peptide" evidence="1">
    <location>
        <begin position="1"/>
        <end position="28"/>
    </location>
</feature>
<proteinExistence type="predicted"/>
<dbReference type="AlphaFoldDB" id="A0A1G7BNQ0"/>
<dbReference type="RefSeq" id="WP_091039745.1">
    <property type="nucleotide sequence ID" value="NZ_FNAD01000017.1"/>
</dbReference>
<dbReference type="Proteomes" id="UP000198949">
    <property type="component" value="Unassembled WGS sequence"/>
</dbReference>
<evidence type="ECO:0008006" key="4">
    <source>
        <dbReference type="Google" id="ProtNLM"/>
    </source>
</evidence>
<evidence type="ECO:0000313" key="3">
    <source>
        <dbReference type="Proteomes" id="UP000198949"/>
    </source>
</evidence>
<feature type="chain" id="PRO_5011666512" description="Secreted protein" evidence="1">
    <location>
        <begin position="29"/>
        <end position="159"/>
    </location>
</feature>
<dbReference type="STRING" id="58114.SAMN05216270_11740"/>
<accession>A0A1G7BNQ0</accession>
<name>A0A1G7BNQ0_9ACTN</name>
<keyword evidence="3" id="KW-1185">Reference proteome</keyword>
<protein>
    <recommendedName>
        <fullName evidence="4">Secreted protein</fullName>
    </recommendedName>
</protein>
<keyword evidence="1" id="KW-0732">Signal</keyword>
<dbReference type="EMBL" id="FNAD01000017">
    <property type="protein sequence ID" value="SDE28076.1"/>
    <property type="molecule type" value="Genomic_DNA"/>
</dbReference>
<sequence>MMRSKTRGLLIALMSAFVLAISSTGANAGVSTESPSGGSAPTDVDTAASWDCYGDSTPSSSDDGGRNMYSTCVSSNDDRVTAYFHAYDEIFSVCDWFPNGHHTVAKLTVGGETYTRKSDGTNSCISYDLNLAEGQAVKLEVRTSSSSNAVDYTQTGGRT</sequence>
<evidence type="ECO:0000313" key="2">
    <source>
        <dbReference type="EMBL" id="SDE28076.1"/>
    </source>
</evidence>
<evidence type="ECO:0000256" key="1">
    <source>
        <dbReference type="SAM" id="SignalP"/>
    </source>
</evidence>
<organism evidence="2 3">
    <name type="scientific">Glycomyces harbinensis</name>
    <dbReference type="NCBI Taxonomy" id="58114"/>
    <lineage>
        <taxon>Bacteria</taxon>
        <taxon>Bacillati</taxon>
        <taxon>Actinomycetota</taxon>
        <taxon>Actinomycetes</taxon>
        <taxon>Glycomycetales</taxon>
        <taxon>Glycomycetaceae</taxon>
        <taxon>Glycomyces</taxon>
    </lineage>
</organism>
<reference evidence="3" key="1">
    <citation type="submission" date="2016-10" db="EMBL/GenBank/DDBJ databases">
        <authorList>
            <person name="Varghese N."/>
            <person name="Submissions S."/>
        </authorList>
    </citation>
    <scope>NUCLEOTIDE SEQUENCE [LARGE SCALE GENOMIC DNA]</scope>
    <source>
        <strain evidence="3">CGMCC 4.3516</strain>
    </source>
</reference>